<sequence>MDDDDGVFGVKDLLELDFRERCVGVVRVLDEFEDSHRQLVDEFCTEDVDQVAVRGEVKVWHTSLAE</sequence>
<dbReference type="EMBL" id="CP115149">
    <property type="protein sequence ID" value="WBL34715.1"/>
    <property type="molecule type" value="Genomic_DNA"/>
</dbReference>
<keyword evidence="2" id="KW-1185">Reference proteome</keyword>
<name>A0ABY7M1S6_9CHLR</name>
<protein>
    <submittedName>
        <fullName evidence="1">Uncharacterized protein</fullName>
    </submittedName>
</protein>
<evidence type="ECO:0000313" key="2">
    <source>
        <dbReference type="Proteomes" id="UP001212803"/>
    </source>
</evidence>
<gene>
    <name evidence="1" type="ORF">O0235_07885</name>
</gene>
<organism evidence="1 2">
    <name type="scientific">Tepidiforma flava</name>
    <dbReference type="NCBI Taxonomy" id="3004094"/>
    <lineage>
        <taxon>Bacteria</taxon>
        <taxon>Bacillati</taxon>
        <taxon>Chloroflexota</taxon>
        <taxon>Tepidiformia</taxon>
        <taxon>Tepidiformales</taxon>
        <taxon>Tepidiformaceae</taxon>
        <taxon>Tepidiforma</taxon>
    </lineage>
</organism>
<reference evidence="1 2" key="1">
    <citation type="journal article" date="2023" name="ISME J.">
        <title>Thermophilic Dehalococcoidia with unusual traits shed light on an unexpected past.</title>
        <authorList>
            <person name="Palmer M."/>
            <person name="Covington J.K."/>
            <person name="Zhou E.M."/>
            <person name="Thomas S.C."/>
            <person name="Habib N."/>
            <person name="Seymour C.O."/>
            <person name="Lai D."/>
            <person name="Johnston J."/>
            <person name="Hashimi A."/>
            <person name="Jiao J.Y."/>
            <person name="Muok A.R."/>
            <person name="Liu L."/>
            <person name="Xian W.D."/>
            <person name="Zhi X.Y."/>
            <person name="Li M.M."/>
            <person name="Silva L.P."/>
            <person name="Bowen B.P."/>
            <person name="Louie K."/>
            <person name="Briegel A."/>
            <person name="Pett-Ridge J."/>
            <person name="Weber P.K."/>
            <person name="Tocheva E.I."/>
            <person name="Woyke T."/>
            <person name="Northen T.R."/>
            <person name="Mayali X."/>
            <person name="Li W.J."/>
            <person name="Hedlund B.P."/>
        </authorList>
    </citation>
    <scope>NUCLEOTIDE SEQUENCE [LARGE SCALE GENOMIC DNA]</scope>
    <source>
        <strain evidence="1 2">YIM 72310</strain>
    </source>
</reference>
<accession>A0ABY7M1S6</accession>
<dbReference type="Proteomes" id="UP001212803">
    <property type="component" value="Chromosome"/>
</dbReference>
<proteinExistence type="predicted"/>
<evidence type="ECO:0000313" key="1">
    <source>
        <dbReference type="EMBL" id="WBL34715.1"/>
    </source>
</evidence>